<protein>
    <recommendedName>
        <fullName evidence="4">DUF378 domain-containing protein</fullName>
    </recommendedName>
</protein>
<feature type="transmembrane region" description="Helical" evidence="1">
    <location>
        <begin position="32"/>
        <end position="53"/>
    </location>
</feature>
<dbReference type="InterPro" id="IPR007211">
    <property type="entry name" value="DUF378"/>
</dbReference>
<dbReference type="Pfam" id="PF04070">
    <property type="entry name" value="DUF378"/>
    <property type="match status" value="1"/>
</dbReference>
<dbReference type="PANTHER" id="PTHR37304:SF1">
    <property type="entry name" value="MEMBRANE PROTEIN"/>
    <property type="match status" value="1"/>
</dbReference>
<feature type="transmembrane region" description="Helical" evidence="1">
    <location>
        <begin position="65"/>
        <end position="83"/>
    </location>
</feature>
<keyword evidence="3" id="KW-1185">Reference proteome</keyword>
<comment type="caution">
    <text evidence="2">The sequence shown here is derived from an EMBL/GenBank/DDBJ whole genome shotgun (WGS) entry which is preliminary data.</text>
</comment>
<evidence type="ECO:0000313" key="2">
    <source>
        <dbReference type="EMBL" id="GGY75110.1"/>
    </source>
</evidence>
<sequence length="94" mass="10347">MATTSPYGVERRQTIDRREENLHAKTLSVADWIAMILLIVGGVNWGLVGLLNFDFVAQLFGSMSALSRAVYVLVGLSALYTIFTATKMATRSYS</sequence>
<evidence type="ECO:0008006" key="4">
    <source>
        <dbReference type="Google" id="ProtNLM"/>
    </source>
</evidence>
<organism evidence="2 3">
    <name type="scientific">Cellvibrio zantedeschiae</name>
    <dbReference type="NCBI Taxonomy" id="1237077"/>
    <lineage>
        <taxon>Bacteria</taxon>
        <taxon>Pseudomonadati</taxon>
        <taxon>Pseudomonadota</taxon>
        <taxon>Gammaproteobacteria</taxon>
        <taxon>Cellvibrionales</taxon>
        <taxon>Cellvibrionaceae</taxon>
        <taxon>Cellvibrio</taxon>
    </lineage>
</organism>
<keyword evidence="1" id="KW-0472">Membrane</keyword>
<reference evidence="3" key="1">
    <citation type="journal article" date="2019" name="Int. J. Syst. Evol. Microbiol.">
        <title>The Global Catalogue of Microorganisms (GCM) 10K type strain sequencing project: providing services to taxonomists for standard genome sequencing and annotation.</title>
        <authorList>
            <consortium name="The Broad Institute Genomics Platform"/>
            <consortium name="The Broad Institute Genome Sequencing Center for Infectious Disease"/>
            <person name="Wu L."/>
            <person name="Ma J."/>
        </authorList>
    </citation>
    <scope>NUCLEOTIDE SEQUENCE [LARGE SCALE GENOMIC DNA]</scope>
    <source>
        <strain evidence="3">KCTC 32239</strain>
    </source>
</reference>
<dbReference type="RefSeq" id="WP_189418088.1">
    <property type="nucleotide sequence ID" value="NZ_BMYZ01000001.1"/>
</dbReference>
<keyword evidence="1" id="KW-0812">Transmembrane</keyword>
<dbReference type="PANTHER" id="PTHR37304">
    <property type="entry name" value="MEMBRANE PROTEIN-RELATED"/>
    <property type="match status" value="1"/>
</dbReference>
<gene>
    <name evidence="2" type="ORF">GCM10011613_20760</name>
</gene>
<accession>A0ABQ3B2T2</accession>
<name>A0ABQ3B2T2_9GAMM</name>
<evidence type="ECO:0000313" key="3">
    <source>
        <dbReference type="Proteomes" id="UP000619761"/>
    </source>
</evidence>
<dbReference type="EMBL" id="BMYZ01000001">
    <property type="protein sequence ID" value="GGY75110.1"/>
    <property type="molecule type" value="Genomic_DNA"/>
</dbReference>
<evidence type="ECO:0000256" key="1">
    <source>
        <dbReference type="SAM" id="Phobius"/>
    </source>
</evidence>
<dbReference type="Proteomes" id="UP000619761">
    <property type="component" value="Unassembled WGS sequence"/>
</dbReference>
<proteinExistence type="predicted"/>
<keyword evidence="1" id="KW-1133">Transmembrane helix</keyword>